<evidence type="ECO:0000313" key="2">
    <source>
        <dbReference type="Proteomes" id="UP001301958"/>
    </source>
</evidence>
<dbReference type="EMBL" id="MU865304">
    <property type="protein sequence ID" value="KAK4229859.1"/>
    <property type="molecule type" value="Genomic_DNA"/>
</dbReference>
<sequence length="75" mass="8777">MKYQNMKKKWRLSLALLLACLLDIYLHSSLPPFYIGAIFSSWYMISQSKSIMCFLFPPKKNAAENIWKRNTTSVV</sequence>
<reference evidence="1" key="2">
    <citation type="submission" date="2023-05" db="EMBL/GenBank/DDBJ databases">
        <authorList>
            <consortium name="Lawrence Berkeley National Laboratory"/>
            <person name="Steindorff A."/>
            <person name="Hensen N."/>
            <person name="Bonometti L."/>
            <person name="Westerberg I."/>
            <person name="Brannstrom I.O."/>
            <person name="Guillou S."/>
            <person name="Cros-Aarteil S."/>
            <person name="Calhoun S."/>
            <person name="Haridas S."/>
            <person name="Kuo A."/>
            <person name="Mondo S."/>
            <person name="Pangilinan J."/>
            <person name="Riley R."/>
            <person name="Labutti K."/>
            <person name="Andreopoulos B."/>
            <person name="Lipzen A."/>
            <person name="Chen C."/>
            <person name="Yanf M."/>
            <person name="Daum C."/>
            <person name="Ng V."/>
            <person name="Clum A."/>
            <person name="Ohm R."/>
            <person name="Martin F."/>
            <person name="Silar P."/>
            <person name="Natvig D."/>
            <person name="Lalanne C."/>
            <person name="Gautier V."/>
            <person name="Ament-Velasquez S.L."/>
            <person name="Kruys A."/>
            <person name="Hutchinson M.I."/>
            <person name="Powell A.J."/>
            <person name="Barry K."/>
            <person name="Miller A.N."/>
            <person name="Grigoriev I.V."/>
            <person name="Debuchy R."/>
            <person name="Gladieux P."/>
            <person name="Thoren M.H."/>
            <person name="Johannesson H."/>
        </authorList>
    </citation>
    <scope>NUCLEOTIDE SEQUENCE</scope>
    <source>
        <strain evidence="1">CBS 990.96</strain>
    </source>
</reference>
<dbReference type="AlphaFoldDB" id="A0AAN7BUJ5"/>
<name>A0AAN7BUJ5_9PEZI</name>
<keyword evidence="2" id="KW-1185">Reference proteome</keyword>
<protein>
    <submittedName>
        <fullName evidence="1">Uncharacterized protein</fullName>
    </submittedName>
</protein>
<comment type="caution">
    <text evidence="1">The sequence shown here is derived from an EMBL/GenBank/DDBJ whole genome shotgun (WGS) entry which is preliminary data.</text>
</comment>
<dbReference type="Proteomes" id="UP001301958">
    <property type="component" value="Unassembled WGS sequence"/>
</dbReference>
<reference evidence="1" key="1">
    <citation type="journal article" date="2023" name="Mol. Phylogenet. Evol.">
        <title>Genome-scale phylogeny and comparative genomics of the fungal order Sordariales.</title>
        <authorList>
            <person name="Hensen N."/>
            <person name="Bonometti L."/>
            <person name="Westerberg I."/>
            <person name="Brannstrom I.O."/>
            <person name="Guillou S."/>
            <person name="Cros-Aarteil S."/>
            <person name="Calhoun S."/>
            <person name="Haridas S."/>
            <person name="Kuo A."/>
            <person name="Mondo S."/>
            <person name="Pangilinan J."/>
            <person name="Riley R."/>
            <person name="LaButti K."/>
            <person name="Andreopoulos B."/>
            <person name="Lipzen A."/>
            <person name="Chen C."/>
            <person name="Yan M."/>
            <person name="Daum C."/>
            <person name="Ng V."/>
            <person name="Clum A."/>
            <person name="Steindorff A."/>
            <person name="Ohm R.A."/>
            <person name="Martin F."/>
            <person name="Silar P."/>
            <person name="Natvig D.O."/>
            <person name="Lalanne C."/>
            <person name="Gautier V."/>
            <person name="Ament-Velasquez S.L."/>
            <person name="Kruys A."/>
            <person name="Hutchinson M.I."/>
            <person name="Powell A.J."/>
            <person name="Barry K."/>
            <person name="Miller A.N."/>
            <person name="Grigoriev I.V."/>
            <person name="Debuchy R."/>
            <person name="Gladieux P."/>
            <person name="Hiltunen Thoren M."/>
            <person name="Johannesson H."/>
        </authorList>
    </citation>
    <scope>NUCLEOTIDE SEQUENCE</scope>
    <source>
        <strain evidence="1">CBS 990.96</strain>
    </source>
</reference>
<gene>
    <name evidence="1" type="ORF">QBC38DRAFT_78701</name>
</gene>
<proteinExistence type="predicted"/>
<organism evidence="1 2">
    <name type="scientific">Podospora fimiseda</name>
    <dbReference type="NCBI Taxonomy" id="252190"/>
    <lineage>
        <taxon>Eukaryota</taxon>
        <taxon>Fungi</taxon>
        <taxon>Dikarya</taxon>
        <taxon>Ascomycota</taxon>
        <taxon>Pezizomycotina</taxon>
        <taxon>Sordariomycetes</taxon>
        <taxon>Sordariomycetidae</taxon>
        <taxon>Sordariales</taxon>
        <taxon>Podosporaceae</taxon>
        <taxon>Podospora</taxon>
    </lineage>
</organism>
<accession>A0AAN7BUJ5</accession>
<evidence type="ECO:0000313" key="1">
    <source>
        <dbReference type="EMBL" id="KAK4229859.1"/>
    </source>
</evidence>